<feature type="region of interest" description="Disordered" evidence="1">
    <location>
        <begin position="87"/>
        <end position="132"/>
    </location>
</feature>
<dbReference type="Proteomes" id="UP000319663">
    <property type="component" value="Unassembled WGS sequence"/>
</dbReference>
<dbReference type="AlphaFoldDB" id="A0A507R6U4"/>
<accession>A0A507R6U4</accession>
<evidence type="ECO:0000313" key="2">
    <source>
        <dbReference type="EMBL" id="TQB77584.1"/>
    </source>
</evidence>
<dbReference type="OrthoDB" id="4504900at2759"/>
<name>A0A507R6U4_MONPU</name>
<gene>
    <name evidence="2" type="ORF">MPDQ_000125</name>
</gene>
<dbReference type="EMBL" id="VIFY01000001">
    <property type="protein sequence ID" value="TQB77584.1"/>
    <property type="molecule type" value="Genomic_DNA"/>
</dbReference>
<dbReference type="STRING" id="5098.A0A507R6U4"/>
<feature type="compositionally biased region" description="Polar residues" evidence="1">
    <location>
        <begin position="1"/>
        <end position="23"/>
    </location>
</feature>
<sequence>MATPSSPTVSDRESPTPNHQPTATMGGASSRPTPANNAGGGSGMGDKGFMKGNRGGHVSAQTPQQTIYSFLSLKSQKGEGERYLDRRYRETNGGTTMGPPTCETEDHSFMEHTPGCPSTLPGWGKLKHAGEM</sequence>
<comment type="caution">
    <text evidence="2">The sequence shown here is derived from an EMBL/GenBank/DDBJ whole genome shotgun (WGS) entry which is preliminary data.</text>
</comment>
<proteinExistence type="predicted"/>
<feature type="region of interest" description="Disordered" evidence="1">
    <location>
        <begin position="1"/>
        <end position="64"/>
    </location>
</feature>
<protein>
    <submittedName>
        <fullName evidence="2">Uncharacterized protein</fullName>
    </submittedName>
</protein>
<organism evidence="2 3">
    <name type="scientific">Monascus purpureus</name>
    <name type="common">Red mold</name>
    <name type="synonym">Monascus anka</name>
    <dbReference type="NCBI Taxonomy" id="5098"/>
    <lineage>
        <taxon>Eukaryota</taxon>
        <taxon>Fungi</taxon>
        <taxon>Dikarya</taxon>
        <taxon>Ascomycota</taxon>
        <taxon>Pezizomycotina</taxon>
        <taxon>Eurotiomycetes</taxon>
        <taxon>Eurotiomycetidae</taxon>
        <taxon>Eurotiales</taxon>
        <taxon>Aspergillaceae</taxon>
        <taxon>Monascus</taxon>
    </lineage>
</organism>
<keyword evidence="3" id="KW-1185">Reference proteome</keyword>
<reference evidence="2 3" key="1">
    <citation type="submission" date="2019-06" db="EMBL/GenBank/DDBJ databases">
        <title>Wine fermentation using esterase from Monascus purpureus.</title>
        <authorList>
            <person name="Geng C."/>
            <person name="Zhang Y."/>
        </authorList>
    </citation>
    <scope>NUCLEOTIDE SEQUENCE [LARGE SCALE GENOMIC DNA]</scope>
    <source>
        <strain evidence="2">HQ1</strain>
    </source>
</reference>
<evidence type="ECO:0000313" key="3">
    <source>
        <dbReference type="Proteomes" id="UP000319663"/>
    </source>
</evidence>
<evidence type="ECO:0000256" key="1">
    <source>
        <dbReference type="SAM" id="MobiDB-lite"/>
    </source>
</evidence>